<feature type="transmembrane region" description="Helical" evidence="1">
    <location>
        <begin position="6"/>
        <end position="28"/>
    </location>
</feature>
<dbReference type="Pfam" id="PF05437">
    <property type="entry name" value="AzlD"/>
    <property type="match status" value="1"/>
</dbReference>
<feature type="transmembrane region" description="Helical" evidence="1">
    <location>
        <begin position="48"/>
        <end position="70"/>
    </location>
</feature>
<dbReference type="RefSeq" id="WP_009515944.1">
    <property type="nucleotide sequence ID" value="NZ_CCAE010000044.1"/>
</dbReference>
<protein>
    <submittedName>
        <fullName evidence="2">Branched-chain amino acid transport</fullName>
    </submittedName>
</protein>
<dbReference type="Proteomes" id="UP000028878">
    <property type="component" value="Unassembled WGS sequence"/>
</dbReference>
<feature type="transmembrane region" description="Helical" evidence="1">
    <location>
        <begin position="82"/>
        <end position="105"/>
    </location>
</feature>
<reference evidence="3" key="2">
    <citation type="submission" date="2014-11" db="EMBL/GenBank/DDBJ databases">
        <title>Draft genome sequence of Hydrogenophaga intermedia S1.</title>
        <authorList>
            <person name="Gan H.M."/>
            <person name="Chew T.H."/>
            <person name="Stolz A."/>
        </authorList>
    </citation>
    <scope>NUCLEOTIDE SEQUENCE [LARGE SCALE GENOMIC DNA]</scope>
    <source>
        <strain evidence="3">S1</strain>
    </source>
</reference>
<name>A0A1L1PHJ6_HYDIT</name>
<dbReference type="AlphaFoldDB" id="A0A1L1PHJ6"/>
<keyword evidence="1" id="KW-0812">Transmembrane</keyword>
<accession>A0A1L1PHJ6</accession>
<gene>
    <name evidence="2" type="ORF">BN948_03921</name>
</gene>
<keyword evidence="1" id="KW-1133">Transmembrane helix</keyword>
<sequence>MLDLDPWTLLTILALGVVTVITRGFFFLSDKPWTLPHWAQRGLQYAPIAALSAVVVPEVVMSHGALVSTWQDARLYGALAGAAWFFWRGGVLGTIVAGMTVYLPLHIGLGW</sequence>
<keyword evidence="1" id="KW-0472">Membrane</keyword>
<evidence type="ECO:0000313" key="3">
    <source>
        <dbReference type="Proteomes" id="UP000028878"/>
    </source>
</evidence>
<organism evidence="2 3">
    <name type="scientific">Hydrogenophaga intermedia</name>
    <dbReference type="NCBI Taxonomy" id="65786"/>
    <lineage>
        <taxon>Bacteria</taxon>
        <taxon>Pseudomonadati</taxon>
        <taxon>Pseudomonadota</taxon>
        <taxon>Betaproteobacteria</taxon>
        <taxon>Burkholderiales</taxon>
        <taxon>Comamonadaceae</taxon>
        <taxon>Hydrogenophaga</taxon>
    </lineage>
</organism>
<proteinExistence type="predicted"/>
<keyword evidence="3" id="KW-1185">Reference proteome</keyword>
<evidence type="ECO:0000313" key="2">
    <source>
        <dbReference type="EMBL" id="CDN89482.1"/>
    </source>
</evidence>
<reference evidence="3" key="1">
    <citation type="submission" date="2014-02" db="EMBL/GenBank/DDBJ databases">
        <authorList>
            <person name="Gan H."/>
        </authorList>
    </citation>
    <scope>NUCLEOTIDE SEQUENCE [LARGE SCALE GENOMIC DNA]</scope>
    <source>
        <strain evidence="3">S1</strain>
    </source>
</reference>
<dbReference type="InterPro" id="IPR008407">
    <property type="entry name" value="Brnchd-chn_aa_trnsp_AzlD"/>
</dbReference>
<evidence type="ECO:0000256" key="1">
    <source>
        <dbReference type="SAM" id="Phobius"/>
    </source>
</evidence>
<dbReference type="EMBL" id="CCAE010000044">
    <property type="protein sequence ID" value="CDN89482.1"/>
    <property type="molecule type" value="Genomic_DNA"/>
</dbReference>